<dbReference type="Pfam" id="PF02894">
    <property type="entry name" value="GFO_IDH_MocA_C"/>
    <property type="match status" value="1"/>
</dbReference>
<dbReference type="InterPro" id="IPR036291">
    <property type="entry name" value="NAD(P)-bd_dom_sf"/>
</dbReference>
<dbReference type="RefSeq" id="WP_279295208.1">
    <property type="nucleotide sequence ID" value="NZ_JAOTIF010000001.1"/>
</dbReference>
<evidence type="ECO:0000256" key="1">
    <source>
        <dbReference type="ARBA" id="ARBA00010928"/>
    </source>
</evidence>
<name>A0A9X3BGJ4_9BACT</name>
<evidence type="ECO:0000313" key="6">
    <source>
        <dbReference type="Proteomes" id="UP001155483"/>
    </source>
</evidence>
<dbReference type="GO" id="GO:0000166">
    <property type="term" value="F:nucleotide binding"/>
    <property type="evidence" value="ECO:0007669"/>
    <property type="project" value="InterPro"/>
</dbReference>
<reference evidence="5" key="2">
    <citation type="submission" date="2023-04" db="EMBL/GenBank/DDBJ databases">
        <title>Paracnuella aquatica gen. nov., sp. nov., a member of the family Chitinophagaceae isolated from a hot spring.</title>
        <authorList>
            <person name="Wang C."/>
        </authorList>
    </citation>
    <scope>NUCLEOTIDE SEQUENCE</scope>
    <source>
        <strain evidence="5">LB-8</strain>
    </source>
</reference>
<comment type="caution">
    <text evidence="5">The sequence shown here is derived from an EMBL/GenBank/DDBJ whole genome shotgun (WGS) entry which is preliminary data.</text>
</comment>
<comment type="similarity">
    <text evidence="1">Belongs to the Gfo/Idh/MocA family.</text>
</comment>
<accession>A0A9X3BGJ4</accession>
<evidence type="ECO:0000259" key="4">
    <source>
        <dbReference type="Pfam" id="PF02894"/>
    </source>
</evidence>
<dbReference type="Proteomes" id="UP001155483">
    <property type="component" value="Unassembled WGS sequence"/>
</dbReference>
<proteinExistence type="inferred from homology"/>
<dbReference type="GO" id="GO:0016491">
    <property type="term" value="F:oxidoreductase activity"/>
    <property type="evidence" value="ECO:0007669"/>
    <property type="project" value="UniProtKB-KW"/>
</dbReference>
<dbReference type="Gene3D" id="3.40.50.720">
    <property type="entry name" value="NAD(P)-binding Rossmann-like Domain"/>
    <property type="match status" value="1"/>
</dbReference>
<dbReference type="EMBL" id="JAOTIF010000001">
    <property type="protein sequence ID" value="MCU7547763.1"/>
    <property type="molecule type" value="Genomic_DNA"/>
</dbReference>
<gene>
    <name evidence="5" type="ORF">OCK74_01495</name>
</gene>
<evidence type="ECO:0000313" key="5">
    <source>
        <dbReference type="EMBL" id="MCU7547763.1"/>
    </source>
</evidence>
<dbReference type="Gene3D" id="3.30.360.10">
    <property type="entry name" value="Dihydrodipicolinate Reductase, domain 2"/>
    <property type="match status" value="1"/>
</dbReference>
<dbReference type="AlphaFoldDB" id="A0A9X3BGJ4"/>
<reference evidence="5" key="1">
    <citation type="submission" date="2022-09" db="EMBL/GenBank/DDBJ databases">
        <authorList>
            <person name="Yuan C."/>
            <person name="Ke Z."/>
        </authorList>
    </citation>
    <scope>NUCLEOTIDE SEQUENCE</scope>
    <source>
        <strain evidence="5">LB-8</strain>
    </source>
</reference>
<keyword evidence="6" id="KW-1185">Reference proteome</keyword>
<feature type="domain" description="Gfo/Idh/MocA-like oxidoreductase C-terminal" evidence="4">
    <location>
        <begin position="133"/>
        <end position="346"/>
    </location>
</feature>
<dbReference type="InterPro" id="IPR004104">
    <property type="entry name" value="Gfo/Idh/MocA-like_OxRdtase_C"/>
</dbReference>
<dbReference type="SUPFAM" id="SSF51735">
    <property type="entry name" value="NAD(P)-binding Rossmann-fold domains"/>
    <property type="match status" value="1"/>
</dbReference>
<dbReference type="PANTHER" id="PTHR43708">
    <property type="entry name" value="CONSERVED EXPRESSED OXIDOREDUCTASE (EUROFUNG)"/>
    <property type="match status" value="1"/>
</dbReference>
<keyword evidence="2" id="KW-0560">Oxidoreductase</keyword>
<dbReference type="InterPro" id="IPR000683">
    <property type="entry name" value="Gfo/Idh/MocA-like_OxRdtase_N"/>
</dbReference>
<dbReference type="InterPro" id="IPR051317">
    <property type="entry name" value="Gfo/Idh/MocA_oxidoreduct"/>
</dbReference>
<evidence type="ECO:0000256" key="2">
    <source>
        <dbReference type="ARBA" id="ARBA00023002"/>
    </source>
</evidence>
<protein>
    <submittedName>
        <fullName evidence="5">Gfo/Idh/MocA family oxidoreductase</fullName>
    </submittedName>
</protein>
<dbReference type="Pfam" id="PF01408">
    <property type="entry name" value="GFO_IDH_MocA"/>
    <property type="match status" value="1"/>
</dbReference>
<sequence>MRSINTALLSFGMSGRVFHAPFLQLHPGFTLAGAWERSKNVIREYYPEAKSYKTLEELLADDSVELVIVNTPNYTHFEYAKAALLAGKHVIVEKPFTSTVKEAEELVSLAGQEGRYLSVYQNRRWDSDFKTVKKVINEGLLGEIVEAEIHFDRFNPILSPKQHKEVPGPGTGILHDLGPHIIDQALQLFGEPEALFADLRSLRPSSQIIDNMDILLYYPNLRVRLKGGYFVKEPLPGFILHGRNGSFLKQRADVQETELQAGMKPGNNDWGKEPTLAEGLLHVVKGGQDVRMHVPTLQGNYLDYFNGIYEALVNNKRLPVTAEEGLLVMRVIEAAFDSNEVRKVIEMAAS</sequence>
<feature type="domain" description="Gfo/Idh/MocA-like oxidoreductase N-terminal" evidence="3">
    <location>
        <begin position="7"/>
        <end position="120"/>
    </location>
</feature>
<dbReference type="PANTHER" id="PTHR43708:SF5">
    <property type="entry name" value="CONSERVED EXPRESSED OXIDOREDUCTASE (EUROFUNG)-RELATED"/>
    <property type="match status" value="1"/>
</dbReference>
<organism evidence="5 6">
    <name type="scientific">Paraflavisolibacter caeni</name>
    <dbReference type="NCBI Taxonomy" id="2982496"/>
    <lineage>
        <taxon>Bacteria</taxon>
        <taxon>Pseudomonadati</taxon>
        <taxon>Bacteroidota</taxon>
        <taxon>Chitinophagia</taxon>
        <taxon>Chitinophagales</taxon>
        <taxon>Chitinophagaceae</taxon>
        <taxon>Paraflavisolibacter</taxon>
    </lineage>
</organism>
<evidence type="ECO:0000259" key="3">
    <source>
        <dbReference type="Pfam" id="PF01408"/>
    </source>
</evidence>